<dbReference type="AlphaFoldDB" id="A0A0U1P461"/>
<sequence>MVGKFASLCWDGLTLQNVSHRKIVILYLLFVCMSLLFELFLIVLYSVSSLIFYSYRFSPSVEYYISGAILILLLFLTVSMFITTVKNHKNIFSKRNSTDRAEELAHAGDL</sequence>
<keyword evidence="1" id="KW-0812">Transmembrane</keyword>
<evidence type="ECO:0000256" key="1">
    <source>
        <dbReference type="SAM" id="Phobius"/>
    </source>
</evidence>
<organism evidence="2 3">
    <name type="scientific">Neobacillus massiliamazoniensis</name>
    <dbReference type="NCBI Taxonomy" id="1499688"/>
    <lineage>
        <taxon>Bacteria</taxon>
        <taxon>Bacillati</taxon>
        <taxon>Bacillota</taxon>
        <taxon>Bacilli</taxon>
        <taxon>Bacillales</taxon>
        <taxon>Bacillaceae</taxon>
        <taxon>Neobacillus</taxon>
    </lineage>
</organism>
<name>A0A0U1P461_9BACI</name>
<feature type="transmembrane region" description="Helical" evidence="1">
    <location>
        <begin position="63"/>
        <end position="85"/>
    </location>
</feature>
<reference evidence="3" key="1">
    <citation type="submission" date="2015-05" db="EMBL/GenBank/DDBJ databases">
        <authorList>
            <person name="Urmite Genomes"/>
        </authorList>
    </citation>
    <scope>NUCLEOTIDE SEQUENCE [LARGE SCALE GENOMIC DNA]</scope>
    <source>
        <strain evidence="3">LF1</strain>
    </source>
</reference>
<keyword evidence="3" id="KW-1185">Reference proteome</keyword>
<dbReference type="EMBL" id="CVRB01000007">
    <property type="protein sequence ID" value="CRK85154.1"/>
    <property type="molecule type" value="Genomic_DNA"/>
</dbReference>
<proteinExistence type="predicted"/>
<gene>
    <name evidence="2" type="ORF">BN000_05226</name>
</gene>
<evidence type="ECO:0000313" key="3">
    <source>
        <dbReference type="Proteomes" id="UP000199087"/>
    </source>
</evidence>
<evidence type="ECO:0000313" key="2">
    <source>
        <dbReference type="EMBL" id="CRK85154.1"/>
    </source>
</evidence>
<dbReference type="Proteomes" id="UP000199087">
    <property type="component" value="Unassembled WGS sequence"/>
</dbReference>
<keyword evidence="1" id="KW-1133">Transmembrane helix</keyword>
<accession>A0A0U1P461</accession>
<keyword evidence="1" id="KW-0472">Membrane</keyword>
<protein>
    <submittedName>
        <fullName evidence="2">Uncharacterized protein</fullName>
    </submittedName>
</protein>
<feature type="transmembrane region" description="Helical" evidence="1">
    <location>
        <begin position="24"/>
        <end position="51"/>
    </location>
</feature>